<organism evidence="3 4">
    <name type="scientific">Limnobacter litoralis</name>
    <dbReference type="NCBI Taxonomy" id="481366"/>
    <lineage>
        <taxon>Bacteria</taxon>
        <taxon>Pseudomonadati</taxon>
        <taxon>Pseudomonadota</taxon>
        <taxon>Betaproteobacteria</taxon>
        <taxon>Burkholderiales</taxon>
        <taxon>Burkholderiaceae</taxon>
        <taxon>Limnobacter</taxon>
    </lineage>
</organism>
<feature type="transmembrane region" description="Helical" evidence="1">
    <location>
        <begin position="98"/>
        <end position="116"/>
    </location>
</feature>
<evidence type="ECO:0000313" key="4">
    <source>
        <dbReference type="Proteomes" id="UP001156664"/>
    </source>
</evidence>
<dbReference type="PANTHER" id="PTHR12879">
    <property type="entry name" value="SPHINGOLIPID DELTA 4 DESATURASE/C-4 HYDROXYLASE PROTEIN DES2"/>
    <property type="match status" value="1"/>
</dbReference>
<accession>A0ABQ5YQV5</accession>
<dbReference type="PANTHER" id="PTHR12879:SF8">
    <property type="entry name" value="SPHINGOLIPID DELTA(4)-DESATURASE DES1"/>
    <property type="match status" value="1"/>
</dbReference>
<proteinExistence type="predicted"/>
<dbReference type="Pfam" id="PF00487">
    <property type="entry name" value="FA_desaturase"/>
    <property type="match status" value="1"/>
</dbReference>
<dbReference type="Proteomes" id="UP001156664">
    <property type="component" value="Unassembled WGS sequence"/>
</dbReference>
<dbReference type="InterPro" id="IPR005804">
    <property type="entry name" value="FA_desaturase_dom"/>
</dbReference>
<reference evidence="4" key="1">
    <citation type="journal article" date="2019" name="Int. J. Syst. Evol. Microbiol.">
        <title>The Global Catalogue of Microorganisms (GCM) 10K type strain sequencing project: providing services to taxonomists for standard genome sequencing and annotation.</title>
        <authorList>
            <consortium name="The Broad Institute Genomics Platform"/>
            <consortium name="The Broad Institute Genome Sequencing Center for Infectious Disease"/>
            <person name="Wu L."/>
            <person name="Ma J."/>
        </authorList>
    </citation>
    <scope>NUCLEOTIDE SEQUENCE [LARGE SCALE GENOMIC DNA]</scope>
    <source>
        <strain evidence="4">NBRC 105857</strain>
    </source>
</reference>
<name>A0ABQ5YQV5_9BURK</name>
<keyword evidence="1" id="KW-0472">Membrane</keyword>
<feature type="transmembrane region" description="Helical" evidence="1">
    <location>
        <begin position="26"/>
        <end position="45"/>
    </location>
</feature>
<evidence type="ECO:0000259" key="2">
    <source>
        <dbReference type="Pfam" id="PF00487"/>
    </source>
</evidence>
<feature type="transmembrane region" description="Helical" evidence="1">
    <location>
        <begin position="194"/>
        <end position="210"/>
    </location>
</feature>
<keyword evidence="1" id="KW-0812">Transmembrane</keyword>
<gene>
    <name evidence="3" type="ORF">GCM10007875_12580</name>
</gene>
<dbReference type="EMBL" id="BSOJ01000012">
    <property type="protein sequence ID" value="GLR26170.1"/>
    <property type="molecule type" value="Genomic_DNA"/>
</dbReference>
<sequence>MLKSPLPRETLLALSQRRDWPSVWRLALHFGTLCLLAIFSINLWGQASVASAAGLLCGLLALFFWLGYGAVFSFLGYAGLGHELAHQTVFRSRRLNQALFYLVSFLTWNNPVYFRVSHRVHHQHTLRRGVDYEVNPDPYPLLEKGWHFLLLDFAAFKRALVIFIDNACNKVKGAFGEYHFPPGSVGRRQLVRQARLHLVVHLGLAGLALALGYWQWLIFVTFAAFVCTLPNRVLARLQHVNMSRDEEDLRLSTRTVLLAKPLAIFYWNMNYHLEHHLHPSVPHFNLPVLRQALGEYLPESPQGLSRLLDILRVPVTENPQMHCQEEP</sequence>
<dbReference type="RefSeq" id="WP_284280655.1">
    <property type="nucleotide sequence ID" value="NZ_BSOJ01000012.1"/>
</dbReference>
<comment type="caution">
    <text evidence="3">The sequence shown here is derived from an EMBL/GenBank/DDBJ whole genome shotgun (WGS) entry which is preliminary data.</text>
</comment>
<evidence type="ECO:0000256" key="1">
    <source>
        <dbReference type="SAM" id="Phobius"/>
    </source>
</evidence>
<keyword evidence="1" id="KW-1133">Transmembrane helix</keyword>
<protein>
    <submittedName>
        <fullName evidence="3">Fatty acid desaturase</fullName>
    </submittedName>
</protein>
<evidence type="ECO:0000313" key="3">
    <source>
        <dbReference type="EMBL" id="GLR26170.1"/>
    </source>
</evidence>
<feature type="domain" description="Fatty acid desaturase" evidence="2">
    <location>
        <begin position="61"/>
        <end position="301"/>
    </location>
</feature>
<keyword evidence="4" id="KW-1185">Reference proteome</keyword>
<feature type="transmembrane region" description="Helical" evidence="1">
    <location>
        <begin position="52"/>
        <end position="78"/>
    </location>
</feature>